<feature type="transmembrane region" description="Helical" evidence="2">
    <location>
        <begin position="40"/>
        <end position="60"/>
    </location>
</feature>
<evidence type="ECO:0000313" key="3">
    <source>
        <dbReference type="EMBL" id="MXO68251.1"/>
    </source>
</evidence>
<proteinExistence type="predicted"/>
<dbReference type="Proteomes" id="UP000444401">
    <property type="component" value="Unassembled WGS sequence"/>
</dbReference>
<accession>A0ABW9UTT2</accession>
<keyword evidence="2" id="KW-0472">Membrane</keyword>
<keyword evidence="2" id="KW-0812">Transmembrane</keyword>
<feature type="transmembrane region" description="Helical" evidence="2">
    <location>
        <begin position="122"/>
        <end position="143"/>
    </location>
</feature>
<feature type="transmembrane region" description="Helical" evidence="2">
    <location>
        <begin position="66"/>
        <end position="88"/>
    </location>
</feature>
<keyword evidence="2" id="KW-1133">Transmembrane helix</keyword>
<feature type="region of interest" description="Disordered" evidence="1">
    <location>
        <begin position="189"/>
        <end position="209"/>
    </location>
</feature>
<organism evidence="3 4">
    <name type="scientific">Pelagerythrobacter marinus</name>
    <dbReference type="NCBI Taxonomy" id="538382"/>
    <lineage>
        <taxon>Bacteria</taxon>
        <taxon>Pseudomonadati</taxon>
        <taxon>Pseudomonadota</taxon>
        <taxon>Alphaproteobacteria</taxon>
        <taxon>Sphingomonadales</taxon>
        <taxon>Erythrobacteraceae</taxon>
        <taxon>Pelagerythrobacter</taxon>
    </lineage>
</organism>
<keyword evidence="4" id="KW-1185">Reference proteome</keyword>
<evidence type="ECO:0000256" key="1">
    <source>
        <dbReference type="SAM" id="MobiDB-lite"/>
    </source>
</evidence>
<name>A0ABW9UTT2_9SPHN</name>
<dbReference type="EMBL" id="WTYO01000002">
    <property type="protein sequence ID" value="MXO68251.1"/>
    <property type="molecule type" value="Genomic_DNA"/>
</dbReference>
<gene>
    <name evidence="3" type="ORF">GRI72_05350</name>
</gene>
<protein>
    <submittedName>
        <fullName evidence="3">Uncharacterized protein</fullName>
    </submittedName>
</protein>
<sequence>MTRTLFDQWAAEGASARFTPGDALADRRTRFERRVRRRNLTEYVAGALVIPVFAWTAWLTARAGEIVLTAGWLAGIVGMVVVLCGLYYRAGNLPHRPEVDCRSHLRAQLVHQRDALASVPRWYLAPLVPGLALVTVGSVLPIARAEGWIVASLAAAGPLALIAGVFAGIAWLNRRAARELAREIEALDSAAGSAAGADNDRAAPRPPHD</sequence>
<dbReference type="RefSeq" id="WP_160732899.1">
    <property type="nucleotide sequence ID" value="NZ_WTYO01000002.1"/>
</dbReference>
<evidence type="ECO:0000313" key="4">
    <source>
        <dbReference type="Proteomes" id="UP000444401"/>
    </source>
</evidence>
<feature type="compositionally biased region" description="Basic and acidic residues" evidence="1">
    <location>
        <begin position="198"/>
        <end position="209"/>
    </location>
</feature>
<evidence type="ECO:0000256" key="2">
    <source>
        <dbReference type="SAM" id="Phobius"/>
    </source>
</evidence>
<feature type="transmembrane region" description="Helical" evidence="2">
    <location>
        <begin position="149"/>
        <end position="172"/>
    </location>
</feature>
<reference evidence="3 4" key="1">
    <citation type="submission" date="2019-12" db="EMBL/GenBank/DDBJ databases">
        <title>Genomic-based taxomic classification of the family Erythrobacteraceae.</title>
        <authorList>
            <person name="Xu L."/>
        </authorList>
    </citation>
    <scope>NUCLEOTIDE SEQUENCE [LARGE SCALE GENOMIC DNA]</scope>
    <source>
        <strain evidence="3 4">H32</strain>
    </source>
</reference>
<comment type="caution">
    <text evidence="3">The sequence shown here is derived from an EMBL/GenBank/DDBJ whole genome shotgun (WGS) entry which is preliminary data.</text>
</comment>